<proteinExistence type="predicted"/>
<dbReference type="EMBL" id="DS268421">
    <property type="protein sequence ID" value="EFO89035.1"/>
    <property type="molecule type" value="Genomic_DNA"/>
</dbReference>
<gene>
    <name evidence="1" type="ORF">CRE_06620</name>
</gene>
<evidence type="ECO:0008006" key="3">
    <source>
        <dbReference type="Google" id="ProtNLM"/>
    </source>
</evidence>
<organism evidence="2">
    <name type="scientific">Caenorhabditis remanei</name>
    <name type="common">Caenorhabditis vulgaris</name>
    <dbReference type="NCBI Taxonomy" id="31234"/>
    <lineage>
        <taxon>Eukaryota</taxon>
        <taxon>Metazoa</taxon>
        <taxon>Ecdysozoa</taxon>
        <taxon>Nematoda</taxon>
        <taxon>Chromadorea</taxon>
        <taxon>Rhabditida</taxon>
        <taxon>Rhabditina</taxon>
        <taxon>Rhabditomorpha</taxon>
        <taxon>Rhabditoidea</taxon>
        <taxon>Rhabditidae</taxon>
        <taxon>Peloderinae</taxon>
        <taxon>Caenorhabditis</taxon>
    </lineage>
</organism>
<name>E3M1U0_CAERE</name>
<sequence length="539" mass="63299">MSAFNYIKNAKVWKQTIRPNFQSIARVSLSKNVTVAGRKWKSTVSATVRSNGQVCMESMIIYEDSFELGKGFSGKCKVSVYNQTSSEWKQLFFKEFSEIGYLSLHALDFTLILSEGEVLDYLNLNRNFEFEVQMVVERIVDRISITQLFNFYDPYHEEKMFSFSSDKQPKQLHTREQMIMFHSPVIKSFIGTGFRKMSIIRHPYYCQLLLQLVHGTQLQLSYAKVWRQTIRPNFQSVAIVRSIKYYTVAGKKWKSTVSTTVRSNGQICVEGMVILEESIIIGKGYFGKCKISVYNQTSSEWKQLCFKEFSEIGYLSLHALDFTLILSEGEVLDYVNSNRKLEFEIQMVVERIVERRMDNIAHRSKVLRLFNFYDPYPEEKMFSFCSDRQPKQLHTREHMIMFHSPVIESFISTGFRKMSIIRHSYYYELLLQLVHGTQLQLSYTQVRRLLPIANRYKVYSVVRKCEFRLLCLMEIDASSETLQKYFNFALWYNLKTLWTVLLRRVTSLEELKVYTSQMNVGTMPGEAMKKVTQRIFSLA</sequence>
<dbReference type="AlphaFoldDB" id="E3M1U0"/>
<keyword evidence="2" id="KW-1185">Reference proteome</keyword>
<dbReference type="OrthoDB" id="5879223at2759"/>
<evidence type="ECO:0000313" key="2">
    <source>
        <dbReference type="Proteomes" id="UP000008281"/>
    </source>
</evidence>
<protein>
    <recommendedName>
        <fullName evidence="3">BTB domain-containing protein</fullName>
    </recommendedName>
</protein>
<dbReference type="InParanoid" id="E3M1U0"/>
<dbReference type="Proteomes" id="UP000008281">
    <property type="component" value="Unassembled WGS sequence"/>
</dbReference>
<reference evidence="1" key="1">
    <citation type="submission" date="2007-07" db="EMBL/GenBank/DDBJ databases">
        <title>PCAP assembly of the Caenorhabditis remanei genome.</title>
        <authorList>
            <consortium name="The Caenorhabditis remanei Sequencing Consortium"/>
            <person name="Wilson R.K."/>
        </authorList>
    </citation>
    <scope>NUCLEOTIDE SEQUENCE [LARGE SCALE GENOMIC DNA]</scope>
    <source>
        <strain evidence="1">PB4641</strain>
    </source>
</reference>
<dbReference type="HOGENOM" id="CLU_505515_0_0_1"/>
<accession>E3M1U0</accession>
<evidence type="ECO:0000313" key="1">
    <source>
        <dbReference type="EMBL" id="EFO89035.1"/>
    </source>
</evidence>